<gene>
    <name evidence="22" type="ORF">DYB25_010475</name>
    <name evidence="25" type="ORF">DYB30_010517</name>
    <name evidence="24" type="ORF">DYB34_011159</name>
    <name evidence="23" type="ORF">DYB36_005032</name>
</gene>
<dbReference type="AlphaFoldDB" id="A0A396ZVQ9"/>
<dbReference type="GO" id="GO:0042973">
    <property type="term" value="F:glucan endo-1,3-beta-D-glucosidase activity"/>
    <property type="evidence" value="ECO:0007669"/>
    <property type="project" value="UniProtKB-EC"/>
</dbReference>
<dbReference type="GO" id="GO:0005886">
    <property type="term" value="C:plasma membrane"/>
    <property type="evidence" value="ECO:0007669"/>
    <property type="project" value="UniProtKB-SubCell"/>
</dbReference>
<name>A0A396ZVQ9_APHAT</name>
<keyword evidence="14" id="KW-0961">Cell wall biogenesis/degradation</keyword>
<dbReference type="InterPro" id="IPR000772">
    <property type="entry name" value="Ricin_B_lectin"/>
</dbReference>
<evidence type="ECO:0000256" key="1">
    <source>
        <dbReference type="ARBA" id="ARBA00000382"/>
    </source>
</evidence>
<dbReference type="EMBL" id="QUTA01010413">
    <property type="protein sequence ID" value="RHX99662.1"/>
    <property type="molecule type" value="Genomic_DNA"/>
</dbReference>
<comment type="similarity">
    <text evidence="4">Belongs to the glycosyl hydrolase 17 family.</text>
</comment>
<accession>A0A396ZVQ9</accession>
<keyword evidence="20" id="KW-1133">Transmembrane helix</keyword>
<keyword evidence="13" id="KW-0119">Carbohydrate metabolism</keyword>
<feature type="transmembrane region" description="Helical" evidence="20">
    <location>
        <begin position="73"/>
        <end position="93"/>
    </location>
</feature>
<evidence type="ECO:0000313" key="25">
    <source>
        <dbReference type="EMBL" id="RHY51222.1"/>
    </source>
</evidence>
<evidence type="ECO:0000256" key="11">
    <source>
        <dbReference type="ARBA" id="ARBA00023136"/>
    </source>
</evidence>
<evidence type="ECO:0000256" key="19">
    <source>
        <dbReference type="SAM" id="MobiDB-lite"/>
    </source>
</evidence>
<dbReference type="VEuPathDB" id="FungiDB:H257_04617"/>
<evidence type="ECO:0000256" key="18">
    <source>
        <dbReference type="ARBA" id="ARBA00043078"/>
    </source>
</evidence>
<dbReference type="InterPro" id="IPR000490">
    <property type="entry name" value="Glyco_hydro_17"/>
</dbReference>
<dbReference type="Proteomes" id="UP000265427">
    <property type="component" value="Unassembled WGS sequence"/>
</dbReference>
<dbReference type="EMBL" id="QUTB01007715">
    <property type="protein sequence ID" value="RHY44809.1"/>
    <property type="molecule type" value="Genomic_DNA"/>
</dbReference>
<dbReference type="PANTHER" id="PTHR16631:SF17">
    <property type="entry name" value="GLUCAN ENDO-1,3-BETA-GLUCOSIDASE BTGC"/>
    <property type="match status" value="1"/>
</dbReference>
<evidence type="ECO:0000313" key="29">
    <source>
        <dbReference type="Proteomes" id="UP000283543"/>
    </source>
</evidence>
<evidence type="ECO:0000259" key="21">
    <source>
        <dbReference type="Pfam" id="PF00652"/>
    </source>
</evidence>
<evidence type="ECO:0000256" key="4">
    <source>
        <dbReference type="ARBA" id="ARBA00008773"/>
    </source>
</evidence>
<evidence type="ECO:0000313" key="26">
    <source>
        <dbReference type="Proteomes" id="UP000265427"/>
    </source>
</evidence>
<evidence type="ECO:0000256" key="10">
    <source>
        <dbReference type="ARBA" id="ARBA00022801"/>
    </source>
</evidence>
<dbReference type="Proteomes" id="UP000283543">
    <property type="component" value="Unassembled WGS sequence"/>
</dbReference>
<dbReference type="PROSITE" id="PS00587">
    <property type="entry name" value="GLYCOSYL_HYDROL_F17"/>
    <property type="match status" value="1"/>
</dbReference>
<dbReference type="GO" id="GO:0071555">
    <property type="term" value="P:cell wall organization"/>
    <property type="evidence" value="ECO:0007669"/>
    <property type="project" value="UniProtKB-KW"/>
</dbReference>
<dbReference type="Pfam" id="PF00652">
    <property type="entry name" value="Ricin_B_lectin"/>
    <property type="match status" value="1"/>
</dbReference>
<dbReference type="Proteomes" id="UP000266239">
    <property type="component" value="Unassembled WGS sequence"/>
</dbReference>
<dbReference type="Gene3D" id="3.20.20.80">
    <property type="entry name" value="Glycosidases"/>
    <property type="match status" value="1"/>
</dbReference>
<keyword evidence="12" id="KW-0325">Glycoprotein</keyword>
<evidence type="ECO:0000313" key="24">
    <source>
        <dbReference type="EMBL" id="RHY44809.1"/>
    </source>
</evidence>
<dbReference type="PROSITE" id="PS50231">
    <property type="entry name" value="RICIN_B_LECTIN"/>
    <property type="match status" value="1"/>
</dbReference>
<keyword evidence="11 20" id="KW-0472">Membrane</keyword>
<evidence type="ECO:0000313" key="28">
    <source>
        <dbReference type="Proteomes" id="UP000266643"/>
    </source>
</evidence>
<organism evidence="22 27">
    <name type="scientific">Aphanomyces astaci</name>
    <name type="common">Crayfish plague agent</name>
    <dbReference type="NCBI Taxonomy" id="112090"/>
    <lineage>
        <taxon>Eukaryota</taxon>
        <taxon>Sar</taxon>
        <taxon>Stramenopiles</taxon>
        <taxon>Oomycota</taxon>
        <taxon>Saprolegniomycetes</taxon>
        <taxon>Saprolegniales</taxon>
        <taxon>Verrucalvaceae</taxon>
        <taxon>Aphanomyces</taxon>
    </lineage>
</organism>
<evidence type="ECO:0000256" key="6">
    <source>
        <dbReference type="ARBA" id="ARBA00022475"/>
    </source>
</evidence>
<dbReference type="SUPFAM" id="SSF51445">
    <property type="entry name" value="(Trans)glycosidases"/>
    <property type="match status" value="1"/>
</dbReference>
<evidence type="ECO:0000256" key="15">
    <source>
        <dbReference type="ARBA" id="ARBA00023326"/>
    </source>
</evidence>
<keyword evidence="8" id="KW-0964">Secreted</keyword>
<comment type="function">
    <text evidence="16">Glucanases play a role in cell expansion during growth, in cell-cell fusion during mating, and in spore release during sporulation. This enzyme may be involved in beta-glucan degradation. Active on laminarin and lichenan.</text>
</comment>
<keyword evidence="6" id="KW-1003">Cell membrane</keyword>
<evidence type="ECO:0000256" key="3">
    <source>
        <dbReference type="ARBA" id="ARBA00004236"/>
    </source>
</evidence>
<keyword evidence="10" id="KW-0378">Hydrolase</keyword>
<dbReference type="EMBL" id="QUSZ01005060">
    <property type="protein sequence ID" value="RHY11398.1"/>
    <property type="molecule type" value="Genomic_DNA"/>
</dbReference>
<evidence type="ECO:0000313" key="23">
    <source>
        <dbReference type="EMBL" id="RHY11398.1"/>
    </source>
</evidence>
<dbReference type="Proteomes" id="UP000266643">
    <property type="component" value="Unassembled WGS sequence"/>
</dbReference>
<keyword evidence="15" id="KW-0624">Polysaccharide degradation</keyword>
<evidence type="ECO:0000313" key="27">
    <source>
        <dbReference type="Proteomes" id="UP000266239"/>
    </source>
</evidence>
<evidence type="ECO:0000256" key="5">
    <source>
        <dbReference type="ARBA" id="ARBA00012780"/>
    </source>
</evidence>
<protein>
    <recommendedName>
        <fullName evidence="5">glucan endo-1,3-beta-D-glucosidase</fullName>
        <ecNumber evidence="5">3.2.1.39</ecNumber>
    </recommendedName>
    <alternativeName>
        <fullName evidence="18">Endo-1,3-beta-glucanase btgC</fullName>
    </alternativeName>
    <alternativeName>
        <fullName evidence="17">Laminarinase btgC</fullName>
    </alternativeName>
</protein>
<evidence type="ECO:0000256" key="13">
    <source>
        <dbReference type="ARBA" id="ARBA00023277"/>
    </source>
</evidence>
<keyword evidence="9" id="KW-0732">Signal</keyword>
<evidence type="ECO:0000256" key="12">
    <source>
        <dbReference type="ARBA" id="ARBA00023180"/>
    </source>
</evidence>
<evidence type="ECO:0000256" key="14">
    <source>
        <dbReference type="ARBA" id="ARBA00023316"/>
    </source>
</evidence>
<evidence type="ECO:0000256" key="9">
    <source>
        <dbReference type="ARBA" id="ARBA00022729"/>
    </source>
</evidence>
<dbReference type="EMBL" id="QUTD01007215">
    <property type="protein sequence ID" value="RHY51222.1"/>
    <property type="molecule type" value="Genomic_DNA"/>
</dbReference>
<dbReference type="Gene3D" id="2.80.10.50">
    <property type="match status" value="1"/>
</dbReference>
<evidence type="ECO:0000256" key="7">
    <source>
        <dbReference type="ARBA" id="ARBA00022512"/>
    </source>
</evidence>
<keyword evidence="20" id="KW-0812">Transmembrane</keyword>
<evidence type="ECO:0000256" key="2">
    <source>
        <dbReference type="ARBA" id="ARBA00004191"/>
    </source>
</evidence>
<dbReference type="InterPro" id="IPR035992">
    <property type="entry name" value="Ricin_B-like_lectins"/>
</dbReference>
<proteinExistence type="inferred from homology"/>
<evidence type="ECO:0000256" key="20">
    <source>
        <dbReference type="SAM" id="Phobius"/>
    </source>
</evidence>
<dbReference type="EC" id="3.2.1.39" evidence="5"/>
<comment type="catalytic activity">
    <reaction evidence="1">
        <text>Hydrolysis of (1-&gt;3)-beta-D-glucosidic linkages in (1-&gt;3)-beta-D-glucans.</text>
        <dbReference type="EC" id="3.2.1.39"/>
    </reaction>
</comment>
<evidence type="ECO:0000313" key="22">
    <source>
        <dbReference type="EMBL" id="RHX99662.1"/>
    </source>
</evidence>
<evidence type="ECO:0000256" key="16">
    <source>
        <dbReference type="ARBA" id="ARBA00037649"/>
    </source>
</evidence>
<feature type="region of interest" description="Disordered" evidence="19">
    <location>
        <begin position="1"/>
        <end position="32"/>
    </location>
</feature>
<reference evidence="26 27" key="1">
    <citation type="submission" date="2018-08" db="EMBL/GenBank/DDBJ databases">
        <title>Aphanomyces genome sequencing and annotation.</title>
        <authorList>
            <person name="Minardi D."/>
            <person name="Oidtmann B."/>
            <person name="Van Der Giezen M."/>
            <person name="Studholme D.J."/>
        </authorList>
    </citation>
    <scope>NUCLEOTIDE SEQUENCE [LARGE SCALE GENOMIC DNA]</scope>
    <source>
        <strain evidence="25 28">D2</strain>
        <strain evidence="23 26">Kv</strain>
        <strain evidence="24 29">Si</strain>
        <strain evidence="22 27">Yx</strain>
    </source>
</reference>
<comment type="subcellular location">
    <subcellularLocation>
        <location evidence="3">Cell membrane</location>
    </subcellularLocation>
    <subcellularLocation>
        <location evidence="2">Secreted</location>
        <location evidence="2">Cell wall</location>
    </subcellularLocation>
</comment>
<evidence type="ECO:0000256" key="8">
    <source>
        <dbReference type="ARBA" id="ARBA00022525"/>
    </source>
</evidence>
<dbReference type="PANTHER" id="PTHR16631">
    <property type="entry name" value="GLUCAN 1,3-BETA-GLUCOSIDASE"/>
    <property type="match status" value="1"/>
</dbReference>
<dbReference type="InterPro" id="IPR050732">
    <property type="entry name" value="Beta-glucan_modifiers"/>
</dbReference>
<evidence type="ECO:0000256" key="17">
    <source>
        <dbReference type="ARBA" id="ARBA00042373"/>
    </source>
</evidence>
<comment type="caution">
    <text evidence="22">The sequence shown here is derived from an EMBL/GenBank/DDBJ whole genome shotgun (WGS) entry which is preliminary data.</text>
</comment>
<dbReference type="InterPro" id="IPR017853">
    <property type="entry name" value="GH"/>
</dbReference>
<keyword evidence="7" id="KW-0134">Cell wall</keyword>
<dbReference type="GO" id="GO:0000272">
    <property type="term" value="P:polysaccharide catabolic process"/>
    <property type="evidence" value="ECO:0007669"/>
    <property type="project" value="UniProtKB-KW"/>
</dbReference>
<dbReference type="SUPFAM" id="SSF50370">
    <property type="entry name" value="Ricin B-like lectins"/>
    <property type="match status" value="1"/>
</dbReference>
<feature type="domain" description="Ricin B lectin" evidence="21">
    <location>
        <begin position="436"/>
        <end position="500"/>
    </location>
</feature>
<sequence>MFVGSSWKGKRSGYTALRPTETTPFSKMPPSEHNASAVVVTTSSAIVMVTPDVEYKGSSKSTDALHRRRKTRLLQALATGLLVVGAVVGALMISTSLHDASSAHDATVAAANGQVSVCYDSYDSRNMPDHFKRIKERFAGVRTFQTQGAFNHIEVAAQAGLQIYAGIWIQSGNVEGDMAAAVYGAKKYPGTVKAILVGNEELMVGLSASFVIDKVNRMKQLLREAGVSNVPVGSVQMDGSWFGNPGLADVCDVMGVNIHPFFSATDISKTRPIEDLKTRWQNLVNRFGHKSIVVTEAGWPTSGSPLNGHVPSTDTAKQFINDMRDWAAGGGGGDMPAYFMFHDNPSKSMDFEKSFGLAGTDGVWKFDFNGPLQRSPSEVKGVVFVNTANDQVLAAAPLRKVEFHAKWGNDWVWDWSSQWTIRGPLIVTWDDYNKVDLCLDAYEGFNGGTVHLWPCDTANGNQQWNYDGDAKLLRHATHDGFCLDMGNPNGGTPHLWTCHESWDPWVKLQQLEWWTK</sequence>